<dbReference type="RefSeq" id="WP_009599231.1">
    <property type="nucleotide sequence ID" value="NZ_AEIU01000002.1"/>
</dbReference>
<dbReference type="AlphaFoldDB" id="E3BEE2"/>
<dbReference type="eggNOG" id="ENOG5032U2M">
    <property type="taxonomic scope" value="Bacteria"/>
</dbReference>
<comment type="caution">
    <text evidence="2">The sequence shown here is derived from an EMBL/GenBank/DDBJ whole genome shotgun (WGS) entry which is preliminary data.</text>
</comment>
<evidence type="ECO:0000313" key="2">
    <source>
        <dbReference type="EMBL" id="EFP98559.1"/>
    </source>
</evidence>
<organism evidence="2 3">
    <name type="scientific">Vibrio caribbeanicus ATCC BAA-2122</name>
    <dbReference type="NCBI Taxonomy" id="796620"/>
    <lineage>
        <taxon>Bacteria</taxon>
        <taxon>Pseudomonadati</taxon>
        <taxon>Pseudomonadota</taxon>
        <taxon>Gammaproteobacteria</taxon>
        <taxon>Vibrionales</taxon>
        <taxon>Vibrionaceae</taxon>
        <taxon>Vibrio</taxon>
    </lineage>
</organism>
<feature type="domain" description="DUF7709" evidence="1">
    <location>
        <begin position="10"/>
        <end position="102"/>
    </location>
</feature>
<proteinExistence type="predicted"/>
<dbReference type="InterPro" id="IPR056126">
    <property type="entry name" value="DUF7709"/>
</dbReference>
<accession>E3BEE2</accession>
<evidence type="ECO:0000313" key="3">
    <source>
        <dbReference type="Proteomes" id="UP000002943"/>
    </source>
</evidence>
<gene>
    <name evidence="2" type="ORF">VIBC2010_08428</name>
</gene>
<name>E3BEE2_9VIBR</name>
<sequence>MTEHIKHSEALSSVNQKIISKGEVLPSVRLKDGSKVQTGTVATMLHNVNLYNLGERGQVEKELNLAVPTLIKVGLFDLFSIDEWVAGDNAGRSFVGQCAKTYLAGLD</sequence>
<dbReference type="OrthoDB" id="964218at2"/>
<dbReference type="EMBL" id="AEIU01000002">
    <property type="protein sequence ID" value="EFP98559.1"/>
    <property type="molecule type" value="Genomic_DNA"/>
</dbReference>
<protein>
    <recommendedName>
        <fullName evidence="1">DUF7709 domain-containing protein</fullName>
    </recommendedName>
</protein>
<reference evidence="2 3" key="1">
    <citation type="journal article" date="2012" name="Int. J. Syst. Evol. Microbiol.">
        <title>Vibrio caribbeanicus sp. nov., isolated from the marine sponge Scleritoderma cyanea.</title>
        <authorList>
            <person name="Hoffmann M."/>
            <person name="Monday S.R."/>
            <person name="Allard M.W."/>
            <person name="Strain E.A."/>
            <person name="Whittaker P."/>
            <person name="Naum M."/>
            <person name="McCarthy P.J."/>
            <person name="Lopez J.V."/>
            <person name="Fischer M."/>
            <person name="Brown E.W."/>
        </authorList>
    </citation>
    <scope>NUCLEOTIDE SEQUENCE [LARGE SCALE GENOMIC DNA]</scope>
    <source>
        <strain evidence="2 3">ATCC BAA-2122</strain>
    </source>
</reference>
<evidence type="ECO:0000259" key="1">
    <source>
        <dbReference type="Pfam" id="PF24813"/>
    </source>
</evidence>
<dbReference type="STRING" id="796620.VIBC2010_08428"/>
<keyword evidence="3" id="KW-1185">Reference proteome</keyword>
<dbReference type="Proteomes" id="UP000002943">
    <property type="component" value="Unassembled WGS sequence"/>
</dbReference>
<dbReference type="Pfam" id="PF24813">
    <property type="entry name" value="DUF7709"/>
    <property type="match status" value="1"/>
</dbReference>